<name>A0A1V0S9Y3_9VIRU</name>
<proteinExistence type="predicted"/>
<sequence length="40" mass="4654">MENHALTSLPWKISTEFLLFGILSQKWDLPIGTAQQNRIR</sequence>
<dbReference type="EMBL" id="KY684083">
    <property type="protein sequence ID" value="ARF08525.1"/>
    <property type="molecule type" value="Genomic_DNA"/>
</dbReference>
<evidence type="ECO:0000313" key="1">
    <source>
        <dbReference type="EMBL" id="ARF08525.1"/>
    </source>
</evidence>
<accession>A0A1V0S9Y3</accession>
<reference evidence="1" key="1">
    <citation type="journal article" date="2017" name="Science">
        <title>Giant viruses with an expanded complement of translation system components.</title>
        <authorList>
            <person name="Schulz F."/>
            <person name="Yutin N."/>
            <person name="Ivanova N.N."/>
            <person name="Ortega D.R."/>
            <person name="Lee T.K."/>
            <person name="Vierheilig J."/>
            <person name="Daims H."/>
            <person name="Horn M."/>
            <person name="Wagner M."/>
            <person name="Jensen G.J."/>
            <person name="Kyrpides N.C."/>
            <person name="Koonin E.V."/>
            <person name="Woyke T."/>
        </authorList>
    </citation>
    <scope>NUCLEOTIDE SEQUENCE</scope>
    <source>
        <strain evidence="1">CTV1</strain>
    </source>
</reference>
<organism evidence="1">
    <name type="scientific">Catovirus CTV1</name>
    <dbReference type="NCBI Taxonomy" id="1977631"/>
    <lineage>
        <taxon>Viruses</taxon>
        <taxon>Varidnaviria</taxon>
        <taxon>Bamfordvirae</taxon>
        <taxon>Nucleocytoviricota</taxon>
        <taxon>Megaviricetes</taxon>
        <taxon>Imitervirales</taxon>
        <taxon>Mimiviridae</taxon>
        <taxon>Klosneuvirinae</taxon>
        <taxon>Catovirus</taxon>
    </lineage>
</organism>
<protein>
    <submittedName>
        <fullName evidence="1">Uncharacterized protein</fullName>
    </submittedName>
</protein>
<gene>
    <name evidence="1" type="ORF">Catovirus_1_575</name>
</gene>